<feature type="domain" description="Phospholipid/glycerol acyltransferase" evidence="5">
    <location>
        <begin position="86"/>
        <end position="202"/>
    </location>
</feature>
<feature type="transmembrane region" description="Helical" evidence="4">
    <location>
        <begin position="116"/>
        <end position="138"/>
    </location>
</feature>
<dbReference type="PANTHER" id="PTHR10434">
    <property type="entry name" value="1-ACYL-SN-GLYCEROL-3-PHOSPHATE ACYLTRANSFERASE"/>
    <property type="match status" value="1"/>
</dbReference>
<sequence length="264" mass="29930">MNKSMRNNGFFAAAAYVTMNVLFNVSVVAWTTLYGLVVLPALFLPPEDVIEVRRVWIRGVFVLLRFFFNVEFEIRGSENIHLHKQFIVASKHHSPLDVILLADLFQKPAFVLKRSLIFIPIFGLYMIATKMITVSYSGKSNGLDVLRKMVRQAKVLSKNRTIILYPEGGRTKVGEEVGYKRGILALYKHLNLPVLPIALNVGQIWPVGYFSNKRSGKAVVQILPPIMPGLKDDEFLQVLRDAIETNTKHLLSSENKHLLTLQKN</sequence>
<dbReference type="GO" id="GO:0003841">
    <property type="term" value="F:1-acylglycerol-3-phosphate O-acyltransferase activity"/>
    <property type="evidence" value="ECO:0007669"/>
    <property type="project" value="TreeGrafter"/>
</dbReference>
<evidence type="ECO:0000259" key="5">
    <source>
        <dbReference type="SMART" id="SM00563"/>
    </source>
</evidence>
<evidence type="ECO:0000313" key="6">
    <source>
        <dbReference type="EMBL" id="ABD46023.1"/>
    </source>
</evidence>
<organism evidence="6 7">
    <name type="scientific">Ehrlichia sennetsu (strain ATCC VR-367 / Miyayama)</name>
    <name type="common">Neorickettsia sennetsu</name>
    <dbReference type="NCBI Taxonomy" id="222891"/>
    <lineage>
        <taxon>Bacteria</taxon>
        <taxon>Pseudomonadati</taxon>
        <taxon>Pseudomonadota</taxon>
        <taxon>Alphaproteobacteria</taxon>
        <taxon>Rickettsiales</taxon>
        <taxon>Anaplasmataceae</taxon>
        <taxon>Ehrlichia</taxon>
    </lineage>
</organism>
<accession>Q2GE02</accession>
<name>Q2GE02_EHRS3</name>
<evidence type="ECO:0000256" key="2">
    <source>
        <dbReference type="ARBA" id="ARBA00022679"/>
    </source>
</evidence>
<dbReference type="SUPFAM" id="SSF69593">
    <property type="entry name" value="Glycerol-3-phosphate (1)-acyltransferase"/>
    <property type="match status" value="1"/>
</dbReference>
<keyword evidence="4" id="KW-1133">Transmembrane helix</keyword>
<reference evidence="6 7" key="1">
    <citation type="journal article" date="2006" name="PLoS Genet.">
        <title>Comparative genomics of emerging human ehrlichiosis agents.</title>
        <authorList>
            <person name="Dunning Hotopp J.C."/>
            <person name="Lin M."/>
            <person name="Madupu R."/>
            <person name="Crabtree J."/>
            <person name="Angiuoli S.V."/>
            <person name="Eisen J.A."/>
            <person name="Seshadri R."/>
            <person name="Ren Q."/>
            <person name="Wu M."/>
            <person name="Utterback T.R."/>
            <person name="Smith S."/>
            <person name="Lewis M."/>
            <person name="Khouri H."/>
            <person name="Zhang C."/>
            <person name="Niu H."/>
            <person name="Lin Q."/>
            <person name="Ohashi N."/>
            <person name="Zhi N."/>
            <person name="Nelson W."/>
            <person name="Brinkac L.M."/>
            <person name="Dodson R.J."/>
            <person name="Rosovitz M.J."/>
            <person name="Sundaram J."/>
            <person name="Daugherty S.C."/>
            <person name="Davidsen T."/>
            <person name="Durkin A.S."/>
            <person name="Gwinn M."/>
            <person name="Haft D.H."/>
            <person name="Selengut J.D."/>
            <person name="Sullivan S.A."/>
            <person name="Zafar N."/>
            <person name="Zhou L."/>
            <person name="Benahmed F."/>
            <person name="Forberger H."/>
            <person name="Halpin R."/>
            <person name="Mulligan S."/>
            <person name="Robinson J."/>
            <person name="White O."/>
            <person name="Rikihisa Y."/>
            <person name="Tettelin H."/>
        </authorList>
    </citation>
    <scope>NUCLEOTIDE SEQUENCE [LARGE SCALE GENOMIC DNA]</scope>
    <source>
        <strain evidence="7">ATCC VR-367 / Miyayama</strain>
    </source>
</reference>
<proteinExistence type="predicted"/>
<dbReference type="CDD" id="cd07989">
    <property type="entry name" value="LPLAT_AGPAT-like"/>
    <property type="match status" value="1"/>
</dbReference>
<keyword evidence="4" id="KW-0812">Transmembrane</keyword>
<dbReference type="AlphaFoldDB" id="Q2GE02"/>
<dbReference type="GO" id="GO:0006654">
    <property type="term" value="P:phosphatidic acid biosynthetic process"/>
    <property type="evidence" value="ECO:0007669"/>
    <property type="project" value="TreeGrafter"/>
</dbReference>
<evidence type="ECO:0000256" key="4">
    <source>
        <dbReference type="SAM" id="Phobius"/>
    </source>
</evidence>
<keyword evidence="7" id="KW-1185">Reference proteome</keyword>
<dbReference type="Proteomes" id="UP000001942">
    <property type="component" value="Chromosome"/>
</dbReference>
<keyword evidence="4" id="KW-0472">Membrane</keyword>
<dbReference type="SMART" id="SM00563">
    <property type="entry name" value="PlsC"/>
    <property type="match status" value="1"/>
</dbReference>
<gene>
    <name evidence="6" type="ordered locus">NSE_0407</name>
</gene>
<evidence type="ECO:0000256" key="3">
    <source>
        <dbReference type="ARBA" id="ARBA00023315"/>
    </source>
</evidence>
<dbReference type="KEGG" id="nse:NSE_0407"/>
<evidence type="ECO:0000313" key="7">
    <source>
        <dbReference type="Proteomes" id="UP000001942"/>
    </source>
</evidence>
<dbReference type="STRING" id="222891.NSE_0407"/>
<dbReference type="HOGENOM" id="CLU_027938_5_1_5"/>
<evidence type="ECO:0000256" key="1">
    <source>
        <dbReference type="ARBA" id="ARBA00005189"/>
    </source>
</evidence>
<dbReference type="eggNOG" id="COG0204">
    <property type="taxonomic scope" value="Bacteria"/>
</dbReference>
<dbReference type="Pfam" id="PF01553">
    <property type="entry name" value="Acyltransferase"/>
    <property type="match status" value="1"/>
</dbReference>
<dbReference type="PANTHER" id="PTHR10434:SF40">
    <property type="entry name" value="1-ACYL-SN-GLYCEROL-3-PHOSPHATE ACYLTRANSFERASE"/>
    <property type="match status" value="1"/>
</dbReference>
<dbReference type="InterPro" id="IPR002123">
    <property type="entry name" value="Plipid/glycerol_acylTrfase"/>
</dbReference>
<protein>
    <submittedName>
        <fullName evidence="6">1-acyl-sn-glycerol-3-phosphate acyltransferase family protein</fullName>
    </submittedName>
</protein>
<keyword evidence="2" id="KW-0808">Transferase</keyword>
<keyword evidence="3 6" id="KW-0012">Acyltransferase</keyword>
<feature type="transmembrane region" description="Helical" evidence="4">
    <location>
        <begin position="21"/>
        <end position="43"/>
    </location>
</feature>
<comment type="pathway">
    <text evidence="1">Lipid metabolism.</text>
</comment>
<dbReference type="EMBL" id="CP000237">
    <property type="protein sequence ID" value="ABD46023.1"/>
    <property type="molecule type" value="Genomic_DNA"/>
</dbReference>
<dbReference type="RefSeq" id="WP_011451800.1">
    <property type="nucleotide sequence ID" value="NC_007798.1"/>
</dbReference>